<gene>
    <name evidence="2" type="ORF">GNZ13_03630</name>
</gene>
<accession>A0A972SGD2</accession>
<keyword evidence="1" id="KW-1133">Transmembrane helix</keyword>
<keyword evidence="1" id="KW-0812">Transmembrane</keyword>
<reference evidence="2 3" key="1">
    <citation type="submission" date="2019-11" db="EMBL/GenBank/DDBJ databases">
        <title>Metabolism of dissolved organic matter in forest soils.</title>
        <authorList>
            <person name="Cyle K.T."/>
            <person name="Wilhelm R.C."/>
            <person name="Martinez C.E."/>
        </authorList>
    </citation>
    <scope>NUCLEOTIDE SEQUENCE [LARGE SCALE GENOMIC DNA]</scope>
    <source>
        <strain evidence="2 3">5N</strain>
    </source>
</reference>
<dbReference type="Proteomes" id="UP000655523">
    <property type="component" value="Unassembled WGS sequence"/>
</dbReference>
<organism evidence="2 3">
    <name type="scientific">Paraburkholderia elongata</name>
    <dbReference type="NCBI Taxonomy" id="2675747"/>
    <lineage>
        <taxon>Bacteria</taxon>
        <taxon>Pseudomonadati</taxon>
        <taxon>Pseudomonadota</taxon>
        <taxon>Betaproteobacteria</taxon>
        <taxon>Burkholderiales</taxon>
        <taxon>Burkholderiaceae</taxon>
        <taxon>Paraburkholderia</taxon>
    </lineage>
</organism>
<evidence type="ECO:0000313" key="2">
    <source>
        <dbReference type="EMBL" id="NPT53727.1"/>
    </source>
</evidence>
<evidence type="ECO:0000313" key="3">
    <source>
        <dbReference type="Proteomes" id="UP000655523"/>
    </source>
</evidence>
<protein>
    <submittedName>
        <fullName evidence="2">Uncharacterized protein</fullName>
    </submittedName>
</protein>
<keyword evidence="3" id="KW-1185">Reference proteome</keyword>
<proteinExistence type="predicted"/>
<name>A0A972SGD2_9BURK</name>
<dbReference type="RefSeq" id="WP_172160584.1">
    <property type="nucleotide sequence ID" value="NZ_WOEZ01000019.1"/>
</dbReference>
<keyword evidence="1" id="KW-0472">Membrane</keyword>
<comment type="caution">
    <text evidence="2">The sequence shown here is derived from an EMBL/GenBank/DDBJ whole genome shotgun (WGS) entry which is preliminary data.</text>
</comment>
<dbReference type="AlphaFoldDB" id="A0A972SGD2"/>
<sequence length="174" mass="19188">MKQHSSPLIEWPLAAWNRRLTVRRMVPTNDTSWPVPACRRSAARDPKRKSTDCRRAYGGRRANRIDFCHSTGMEDDAMKIRKLATALIFGLVSSVALADGVPVMINGGGLHYSDLDRQITDRVIAVASTNPMYSVVPSAPVADQAQCILDAGTILQTAFNNYLEKTLKRTGKTS</sequence>
<evidence type="ECO:0000256" key="1">
    <source>
        <dbReference type="SAM" id="Phobius"/>
    </source>
</evidence>
<feature type="transmembrane region" description="Helical" evidence="1">
    <location>
        <begin position="83"/>
        <end position="105"/>
    </location>
</feature>
<dbReference type="EMBL" id="WOEZ01000019">
    <property type="protein sequence ID" value="NPT53727.1"/>
    <property type="molecule type" value="Genomic_DNA"/>
</dbReference>